<dbReference type="EC" id="6.5.1.2" evidence="2 14"/>
<reference evidence="17 18" key="1">
    <citation type="submission" date="2020-07" db="EMBL/GenBank/DDBJ databases">
        <title>Genomic Encyclopedia of Type Strains, Phase IV (KMG-V): Genome sequencing to study the core and pangenomes of soil and plant-associated prokaryotes.</title>
        <authorList>
            <person name="Whitman W."/>
        </authorList>
    </citation>
    <scope>NUCLEOTIDE SEQUENCE [LARGE SCALE GENOMIC DNA]</scope>
    <source>
        <strain evidence="17 18">M8UP30</strain>
    </source>
</reference>
<dbReference type="SMART" id="SM00292">
    <property type="entry name" value="BRCT"/>
    <property type="match status" value="1"/>
</dbReference>
<dbReference type="Proteomes" id="UP000534186">
    <property type="component" value="Unassembled WGS sequence"/>
</dbReference>
<keyword evidence="11 14" id="KW-0234">DNA repair</keyword>
<evidence type="ECO:0000256" key="11">
    <source>
        <dbReference type="ARBA" id="ARBA00023204"/>
    </source>
</evidence>
<dbReference type="FunFam" id="3.40.50.10190:FF:000054">
    <property type="entry name" value="DNA ligase"/>
    <property type="match status" value="1"/>
</dbReference>
<dbReference type="Pfam" id="PF22745">
    <property type="entry name" value="Nlig-Ia"/>
    <property type="match status" value="1"/>
</dbReference>
<dbReference type="SUPFAM" id="SSF47781">
    <property type="entry name" value="RuvA domain 2-like"/>
    <property type="match status" value="1"/>
</dbReference>
<keyword evidence="6 14" id="KW-0479">Metal-binding</keyword>
<dbReference type="Gene3D" id="3.40.50.10190">
    <property type="entry name" value="BRCT domain"/>
    <property type="match status" value="1"/>
</dbReference>
<evidence type="ECO:0000256" key="13">
    <source>
        <dbReference type="ARBA" id="ARBA00060881"/>
    </source>
</evidence>
<dbReference type="FunFam" id="3.30.470.30:FF:000001">
    <property type="entry name" value="DNA ligase"/>
    <property type="match status" value="1"/>
</dbReference>
<evidence type="ECO:0000256" key="10">
    <source>
        <dbReference type="ARBA" id="ARBA00023027"/>
    </source>
</evidence>
<evidence type="ECO:0000256" key="3">
    <source>
        <dbReference type="ARBA" id="ARBA00013308"/>
    </source>
</evidence>
<dbReference type="Pfam" id="PF12826">
    <property type="entry name" value="HHH_2"/>
    <property type="match status" value="1"/>
</dbReference>
<feature type="binding site" evidence="14">
    <location>
        <position position="153"/>
    </location>
    <ligand>
        <name>NAD(+)</name>
        <dbReference type="ChEBI" id="CHEBI:57540"/>
    </ligand>
</feature>
<dbReference type="InterPro" id="IPR013839">
    <property type="entry name" value="DNAligase_adenylation"/>
</dbReference>
<sequence length="716" mass="77571">MASELTPDQAIQELRDQLRHHEYLYYVEDAPELTDAQYDALMNRLKGLEEKHPELVTADSPSQRVGGKPKEGFTKMPHSRPMLSLDNAYNEEELRAWDQRVRDALPSTEAVRYVCELKLDGLSLALQYGAGSDKGEAHGAKDGSAHLVRGLTRGDGSIGEDVTSNVRTIRSVPLSISAAKLKAAGLPHSFEVRGEVVLPQASFLKLNEEREAAGQAPAANPRNAAAGTIRTLEPNIVAQRRLDFYAYFLLRDGEFLLPQQSTALDALKTSGFRVNKYVRALKSIDEVVKFIADAEPLRDSLGYEIDGVVIKVDATAQQRRLGFTGKAPRWAIAYKFAARAGITKLEDVLFQVGRTGKVTPVAALAPVLIGGTTVSRATLHNADEIARLGVRIGDFVQVERGGDVIPKIVEVVEDKAHPRGTKEIAFPKSCPVCTSELQRIEGEVDWRCVNNSCPARVREELLHWSARGVMNIEGLGDAMVAQLLGQSAELGGDPEAVTEEGAPVVVRKPLIHTIGDLYRLKREDLLGLERVGEKTADALLEQIKRSKDGGLARVLLGLGIRFVGERTAQLLAEHFGSMDELMTEATQEAVQASEALEAVNEVGPKVAQAIAEFFAVEKNKDLVKDLAALGLEMTAEKRVTTSTLEGLTFVLTGTLPNLTRESAKEKIESAGGRVSGSVSKKTSYVVAGEEAGSKLDKANSLGVKVLDEAGLLELLG</sequence>
<evidence type="ECO:0000256" key="15">
    <source>
        <dbReference type="SAM" id="MobiDB-lite"/>
    </source>
</evidence>
<dbReference type="NCBIfam" id="NF005932">
    <property type="entry name" value="PRK07956.1"/>
    <property type="match status" value="1"/>
</dbReference>
<dbReference type="Gene3D" id="3.30.470.30">
    <property type="entry name" value="DNA ligase/mRNA capping enzyme"/>
    <property type="match status" value="1"/>
</dbReference>
<dbReference type="InterPro" id="IPR004150">
    <property type="entry name" value="NAD_DNA_ligase_OB"/>
</dbReference>
<evidence type="ECO:0000256" key="14">
    <source>
        <dbReference type="HAMAP-Rule" id="MF_01588"/>
    </source>
</evidence>
<dbReference type="FunFam" id="2.40.50.140:FF:000012">
    <property type="entry name" value="DNA ligase"/>
    <property type="match status" value="1"/>
</dbReference>
<proteinExistence type="inferred from homology"/>
<dbReference type="AlphaFoldDB" id="A0A7Y9NHW0"/>
<comment type="catalytic activity">
    <reaction evidence="12 14">
        <text>NAD(+) + (deoxyribonucleotide)n-3'-hydroxyl + 5'-phospho-(deoxyribonucleotide)m = (deoxyribonucleotide)n+m + AMP + beta-nicotinamide D-nucleotide.</text>
        <dbReference type="EC" id="6.5.1.2"/>
    </reaction>
</comment>
<dbReference type="FunFam" id="1.10.287.610:FF:000002">
    <property type="entry name" value="DNA ligase"/>
    <property type="match status" value="1"/>
</dbReference>
<feature type="binding site" evidence="14">
    <location>
        <position position="195"/>
    </location>
    <ligand>
        <name>NAD(+)</name>
        <dbReference type="ChEBI" id="CHEBI:57540"/>
    </ligand>
</feature>
<evidence type="ECO:0000256" key="2">
    <source>
        <dbReference type="ARBA" id="ARBA00012722"/>
    </source>
</evidence>
<feature type="domain" description="BRCT" evidence="16">
    <location>
        <begin position="639"/>
        <end position="716"/>
    </location>
</feature>
<keyword evidence="8 14" id="KW-0862">Zinc</keyword>
<feature type="region of interest" description="Disordered" evidence="15">
    <location>
        <begin position="56"/>
        <end position="82"/>
    </location>
</feature>
<dbReference type="HAMAP" id="MF_01588">
    <property type="entry name" value="DNA_ligase_A"/>
    <property type="match status" value="1"/>
</dbReference>
<keyword evidence="9 14" id="KW-0460">Magnesium</keyword>
<evidence type="ECO:0000256" key="6">
    <source>
        <dbReference type="ARBA" id="ARBA00022723"/>
    </source>
</evidence>
<comment type="cofactor">
    <cofactor evidence="14">
        <name>Mg(2+)</name>
        <dbReference type="ChEBI" id="CHEBI:18420"/>
    </cofactor>
    <cofactor evidence="14">
        <name>Mn(2+)</name>
        <dbReference type="ChEBI" id="CHEBI:29035"/>
    </cofactor>
</comment>
<evidence type="ECO:0000313" key="18">
    <source>
        <dbReference type="Proteomes" id="UP000534186"/>
    </source>
</evidence>
<evidence type="ECO:0000256" key="7">
    <source>
        <dbReference type="ARBA" id="ARBA00022763"/>
    </source>
</evidence>
<feature type="binding site" evidence="14">
    <location>
        <position position="311"/>
    </location>
    <ligand>
        <name>NAD(+)</name>
        <dbReference type="ChEBI" id="CHEBI:57540"/>
    </ligand>
</feature>
<dbReference type="Gene3D" id="6.20.10.30">
    <property type="match status" value="1"/>
</dbReference>
<dbReference type="Gene3D" id="1.10.287.610">
    <property type="entry name" value="Helix hairpin bin"/>
    <property type="match status" value="1"/>
</dbReference>
<accession>A0A7Y9NHW0</accession>
<feature type="binding site" evidence="14">
    <location>
        <position position="116"/>
    </location>
    <ligand>
        <name>NAD(+)</name>
        <dbReference type="ChEBI" id="CHEBI:57540"/>
    </ligand>
</feature>
<dbReference type="EMBL" id="JACCCV010000001">
    <property type="protein sequence ID" value="NYF49666.1"/>
    <property type="molecule type" value="Genomic_DNA"/>
</dbReference>
<dbReference type="NCBIfam" id="TIGR00575">
    <property type="entry name" value="dnlj"/>
    <property type="match status" value="1"/>
</dbReference>
<keyword evidence="10 14" id="KW-0520">NAD</keyword>
<evidence type="ECO:0000256" key="9">
    <source>
        <dbReference type="ARBA" id="ARBA00022842"/>
    </source>
</evidence>
<dbReference type="GO" id="GO:0003911">
    <property type="term" value="F:DNA ligase (NAD+) activity"/>
    <property type="evidence" value="ECO:0007669"/>
    <property type="project" value="UniProtKB-UniRule"/>
</dbReference>
<dbReference type="InterPro" id="IPR041663">
    <property type="entry name" value="DisA/LigA_HHH"/>
</dbReference>
<dbReference type="InterPro" id="IPR001679">
    <property type="entry name" value="DNA_ligase"/>
</dbReference>
<dbReference type="GO" id="GO:0005829">
    <property type="term" value="C:cytosol"/>
    <property type="evidence" value="ECO:0007669"/>
    <property type="project" value="TreeGrafter"/>
</dbReference>
<feature type="binding site" evidence="14">
    <location>
        <position position="433"/>
    </location>
    <ligand>
        <name>Zn(2+)</name>
        <dbReference type="ChEBI" id="CHEBI:29105"/>
    </ligand>
</feature>
<dbReference type="InterPro" id="IPR012340">
    <property type="entry name" value="NA-bd_OB-fold"/>
</dbReference>
<gene>
    <name evidence="14" type="primary">ligA</name>
    <name evidence="17" type="ORF">HDF12_000031</name>
</gene>
<dbReference type="Pfam" id="PF01653">
    <property type="entry name" value="DNA_ligase_aden"/>
    <property type="match status" value="1"/>
</dbReference>
<dbReference type="Gene3D" id="2.40.50.140">
    <property type="entry name" value="Nucleic acid-binding proteins"/>
    <property type="match status" value="1"/>
</dbReference>
<dbReference type="Pfam" id="PF03119">
    <property type="entry name" value="DNA_ligase_ZBD"/>
    <property type="match status" value="1"/>
</dbReference>
<dbReference type="InterPro" id="IPR001357">
    <property type="entry name" value="BRCT_dom"/>
</dbReference>
<comment type="function">
    <text evidence="1 14">DNA ligase that catalyzes the formation of phosphodiester linkages between 5'-phosphoryl and 3'-hydroxyl groups in double-stranded DNA using NAD as a coenzyme and as the energy source for the reaction. It is essential for DNA replication and repair of damaged DNA.</text>
</comment>
<dbReference type="SMART" id="SM00278">
    <property type="entry name" value="HhH1"/>
    <property type="match status" value="3"/>
</dbReference>
<dbReference type="PROSITE" id="PS01056">
    <property type="entry name" value="DNA_LIGASE_N2"/>
    <property type="match status" value="1"/>
</dbReference>
<dbReference type="InterPro" id="IPR003583">
    <property type="entry name" value="Hlx-hairpin-Hlx_DNA-bd_motif"/>
</dbReference>
<dbReference type="SUPFAM" id="SSF52113">
    <property type="entry name" value="BRCT domain"/>
    <property type="match status" value="1"/>
</dbReference>
<dbReference type="GO" id="GO:0006281">
    <property type="term" value="P:DNA repair"/>
    <property type="evidence" value="ECO:0007669"/>
    <property type="project" value="UniProtKB-KW"/>
</dbReference>
<dbReference type="Pfam" id="PF03120">
    <property type="entry name" value="OB_DNA_ligase"/>
    <property type="match status" value="1"/>
</dbReference>
<comment type="caution">
    <text evidence="17">The sequence shown here is derived from an EMBL/GenBank/DDBJ whole genome shotgun (WGS) entry which is preliminary data.</text>
</comment>
<feature type="binding site" evidence="14">
    <location>
        <begin position="35"/>
        <end position="39"/>
    </location>
    <ligand>
        <name>NAD(+)</name>
        <dbReference type="ChEBI" id="CHEBI:57540"/>
    </ligand>
</feature>
<feature type="binding site" evidence="14">
    <location>
        <position position="453"/>
    </location>
    <ligand>
        <name>Zn(2+)</name>
        <dbReference type="ChEBI" id="CHEBI:29105"/>
    </ligand>
</feature>
<comment type="similarity">
    <text evidence="13 14">Belongs to the NAD-dependent DNA ligase family. LigA subfamily.</text>
</comment>
<dbReference type="SUPFAM" id="SSF56091">
    <property type="entry name" value="DNA ligase/mRNA capping enzyme, catalytic domain"/>
    <property type="match status" value="1"/>
</dbReference>
<dbReference type="SUPFAM" id="SSF50249">
    <property type="entry name" value="Nucleic acid-binding proteins"/>
    <property type="match status" value="1"/>
</dbReference>
<evidence type="ECO:0000256" key="8">
    <source>
        <dbReference type="ARBA" id="ARBA00022833"/>
    </source>
</evidence>
<dbReference type="PROSITE" id="PS50172">
    <property type="entry name" value="BRCT"/>
    <property type="match status" value="1"/>
</dbReference>
<evidence type="ECO:0000256" key="4">
    <source>
        <dbReference type="ARBA" id="ARBA00022598"/>
    </source>
</evidence>
<dbReference type="InterPro" id="IPR010994">
    <property type="entry name" value="RuvA_2-like"/>
</dbReference>
<evidence type="ECO:0000259" key="16">
    <source>
        <dbReference type="PROSITE" id="PS50172"/>
    </source>
</evidence>
<dbReference type="PIRSF" id="PIRSF001604">
    <property type="entry name" value="LigA"/>
    <property type="match status" value="1"/>
</dbReference>
<keyword evidence="14" id="KW-0464">Manganese</keyword>
<evidence type="ECO:0000256" key="5">
    <source>
        <dbReference type="ARBA" id="ARBA00022705"/>
    </source>
</evidence>
<dbReference type="CDD" id="cd00114">
    <property type="entry name" value="LIGANc"/>
    <property type="match status" value="1"/>
</dbReference>
<feature type="binding site" evidence="14">
    <location>
        <position position="335"/>
    </location>
    <ligand>
        <name>NAD(+)</name>
        <dbReference type="ChEBI" id="CHEBI:57540"/>
    </ligand>
</feature>
<organism evidence="17 18">
    <name type="scientific">Tunturiibacter lichenicola</name>
    <dbReference type="NCBI Taxonomy" id="2051959"/>
    <lineage>
        <taxon>Bacteria</taxon>
        <taxon>Pseudomonadati</taxon>
        <taxon>Acidobacteriota</taxon>
        <taxon>Terriglobia</taxon>
        <taxon>Terriglobales</taxon>
        <taxon>Acidobacteriaceae</taxon>
        <taxon>Tunturiibacter</taxon>
    </lineage>
</organism>
<dbReference type="PANTHER" id="PTHR23389:SF9">
    <property type="entry name" value="DNA LIGASE"/>
    <property type="match status" value="1"/>
</dbReference>
<dbReference type="InterPro" id="IPR033136">
    <property type="entry name" value="DNA_ligase_CS"/>
</dbReference>
<dbReference type="InterPro" id="IPR036420">
    <property type="entry name" value="BRCT_dom_sf"/>
</dbReference>
<dbReference type="InterPro" id="IPR013840">
    <property type="entry name" value="DNAligase_N"/>
</dbReference>
<name>A0A7Y9NHW0_9BACT</name>
<keyword evidence="5 14" id="KW-0235">DNA replication</keyword>
<feature type="binding site" evidence="14">
    <location>
        <begin position="84"/>
        <end position="85"/>
    </location>
    <ligand>
        <name>NAD(+)</name>
        <dbReference type="ChEBI" id="CHEBI:57540"/>
    </ligand>
</feature>
<dbReference type="PANTHER" id="PTHR23389">
    <property type="entry name" value="CHROMOSOME TRANSMISSION FIDELITY FACTOR 18"/>
    <property type="match status" value="1"/>
</dbReference>
<evidence type="ECO:0000256" key="12">
    <source>
        <dbReference type="ARBA" id="ARBA00034005"/>
    </source>
</evidence>
<dbReference type="SMART" id="SM00532">
    <property type="entry name" value="LIGANc"/>
    <property type="match status" value="1"/>
</dbReference>
<keyword evidence="4 14" id="KW-0436">Ligase</keyword>
<dbReference type="GO" id="GO:0046872">
    <property type="term" value="F:metal ion binding"/>
    <property type="evidence" value="ECO:0007669"/>
    <property type="project" value="UniProtKB-KW"/>
</dbReference>
<dbReference type="GO" id="GO:0006260">
    <property type="term" value="P:DNA replication"/>
    <property type="evidence" value="ECO:0007669"/>
    <property type="project" value="UniProtKB-KW"/>
</dbReference>
<protein>
    <recommendedName>
        <fullName evidence="3 14">DNA ligase</fullName>
        <ecNumber evidence="2 14">6.5.1.2</ecNumber>
    </recommendedName>
    <alternativeName>
        <fullName evidence="14">Polydeoxyribonucleotide synthase [NAD(+)]</fullName>
    </alternativeName>
</protein>
<keyword evidence="7 14" id="KW-0227">DNA damage</keyword>
<dbReference type="Gene3D" id="1.10.150.20">
    <property type="entry name" value="5' to 3' exonuclease, C-terminal subdomain"/>
    <property type="match status" value="2"/>
</dbReference>
<evidence type="ECO:0000256" key="1">
    <source>
        <dbReference type="ARBA" id="ARBA00004067"/>
    </source>
</evidence>
<dbReference type="InterPro" id="IPR004149">
    <property type="entry name" value="Znf_DNAligase_C4"/>
</dbReference>
<dbReference type="Pfam" id="PF00533">
    <property type="entry name" value="BRCT"/>
    <property type="match status" value="1"/>
</dbReference>
<feature type="binding site" evidence="14">
    <location>
        <position position="430"/>
    </location>
    <ligand>
        <name>Zn(2+)</name>
        <dbReference type="ChEBI" id="CHEBI:29105"/>
    </ligand>
</feature>
<evidence type="ECO:0000313" key="17">
    <source>
        <dbReference type="EMBL" id="NYF49666.1"/>
    </source>
</evidence>
<feature type="binding site" evidence="14">
    <location>
        <position position="448"/>
    </location>
    <ligand>
        <name>Zn(2+)</name>
        <dbReference type="ChEBI" id="CHEBI:29105"/>
    </ligand>
</feature>
<dbReference type="GO" id="GO:0003677">
    <property type="term" value="F:DNA binding"/>
    <property type="evidence" value="ECO:0007669"/>
    <property type="project" value="InterPro"/>
</dbReference>
<feature type="active site" description="N6-AMP-lysine intermediate" evidence="14">
    <location>
        <position position="118"/>
    </location>
</feature>